<evidence type="ECO:0000256" key="1">
    <source>
        <dbReference type="SAM" id="MobiDB-lite"/>
    </source>
</evidence>
<protein>
    <submittedName>
        <fullName evidence="3">Competence protein A</fullName>
    </submittedName>
</protein>
<dbReference type="PANTHER" id="PTHR32432:SF3">
    <property type="entry name" value="ETHANOLAMINE UTILIZATION PROTEIN EUTJ"/>
    <property type="match status" value="1"/>
</dbReference>
<dbReference type="Proteomes" id="UP000317093">
    <property type="component" value="Chromosome"/>
</dbReference>
<name>A0A518B0U6_9BACT</name>
<dbReference type="EMBL" id="CP036279">
    <property type="protein sequence ID" value="QDU60603.1"/>
    <property type="molecule type" value="Genomic_DNA"/>
</dbReference>
<keyword evidence="2" id="KW-0472">Membrane</keyword>
<dbReference type="SUPFAM" id="SSF53067">
    <property type="entry name" value="Actin-like ATPase domain"/>
    <property type="match status" value="2"/>
</dbReference>
<dbReference type="Pfam" id="PF11104">
    <property type="entry name" value="PilM_2"/>
    <property type="match status" value="2"/>
</dbReference>
<sequence length="775" mass="86770">MGIPGRLSRRESDGKSLITRSVRGTIEQSWYPNLGASHMARNQSVWGIDLGQCALKAIKLSHRKKDDQVVAEAFDYIEHPKILSQPDAEPDELIRAALEKFLSRNDVENDLLVISVPGQSGLARFVTLPPVESKKIPDIVAFEARQQIPFPLEEVVWDFQKIGGGVEEEGFALETEVGIFAMKLDMAHRHLEPFQNFGLEVEVVQFSPVALYNFAAYDYFWMKEKIAAAKAEAAAAKEEEKNKKKKKKGKGEEEASEEAEQSAAEDTPEEPADEEPIEEGGNVVIIDIGADKTDVVITDGDAIWLRSVPIGGNHFTRALSTEMKLTFAKAEHLKQNATKAPDPKRLYQAMRPVFQDFASELQRSIGYFSSTHRDRPLTKLIGVGNGFKLPGLQRFLQQNLQYDVDKVSTFAGIAGEEVVGASAFTENAPSFCVAYGLALQGLEQTPIQTNLLPREIQQARMIREKKPWALMAAAILLIGFIAVFAGNYRVYNAVHAKEWDDPTKKAQAASQKFRGWKGEYNGAIGTFNGTKENGELLAGADQVKTRDDWIEVLKVINEAVPRRGGVESDPDEVSDIREINIEFIDAAYVQNLGEWHQTMEEDFRNTMVPEEKEKAPEGEGWIFQVLGYTFFKEGEIYLVDDILKRFQTDQMREAGITHAALVNVETDAKWSPGKGSPLIEWEKMIDITLAERAQDQSGMPGDVAMPGMEDPSMYEQDQYAMPMPGDMEAYYMDSLNRTNLSDLASLKRYDFAIQFVWVPQNKEEGEGEQPAEEEF</sequence>
<dbReference type="PANTHER" id="PTHR32432">
    <property type="entry name" value="CELL DIVISION PROTEIN FTSA-RELATED"/>
    <property type="match status" value="1"/>
</dbReference>
<proteinExistence type="predicted"/>
<dbReference type="InterPro" id="IPR050696">
    <property type="entry name" value="FtsA/MreB"/>
</dbReference>
<dbReference type="InterPro" id="IPR043129">
    <property type="entry name" value="ATPase_NBD"/>
</dbReference>
<dbReference type="Gene3D" id="3.30.420.40">
    <property type="match status" value="1"/>
</dbReference>
<evidence type="ECO:0000313" key="4">
    <source>
        <dbReference type="Proteomes" id="UP000317093"/>
    </source>
</evidence>
<dbReference type="AlphaFoldDB" id="A0A518B0U6"/>
<dbReference type="CDD" id="cd24049">
    <property type="entry name" value="ASKHA_NBD_PilM"/>
    <property type="match status" value="1"/>
</dbReference>
<keyword evidence="2" id="KW-1133">Transmembrane helix</keyword>
<dbReference type="OrthoDB" id="9768127at2"/>
<feature type="region of interest" description="Disordered" evidence="1">
    <location>
        <begin position="237"/>
        <end position="281"/>
    </location>
</feature>
<evidence type="ECO:0000313" key="3">
    <source>
        <dbReference type="EMBL" id="QDU60603.1"/>
    </source>
</evidence>
<keyword evidence="2" id="KW-0812">Transmembrane</keyword>
<evidence type="ECO:0000256" key="2">
    <source>
        <dbReference type="SAM" id="Phobius"/>
    </source>
</evidence>
<keyword evidence="4" id="KW-1185">Reference proteome</keyword>
<dbReference type="KEGG" id="knv:Pan216_14500"/>
<reference evidence="3 4" key="1">
    <citation type="submission" date="2019-02" db="EMBL/GenBank/DDBJ databases">
        <title>Deep-cultivation of Planctomycetes and their phenomic and genomic characterization uncovers novel biology.</title>
        <authorList>
            <person name="Wiegand S."/>
            <person name="Jogler M."/>
            <person name="Boedeker C."/>
            <person name="Pinto D."/>
            <person name="Vollmers J."/>
            <person name="Rivas-Marin E."/>
            <person name="Kohn T."/>
            <person name="Peeters S.H."/>
            <person name="Heuer A."/>
            <person name="Rast P."/>
            <person name="Oberbeckmann S."/>
            <person name="Bunk B."/>
            <person name="Jeske O."/>
            <person name="Meyerdierks A."/>
            <person name="Storesund J.E."/>
            <person name="Kallscheuer N."/>
            <person name="Luecker S."/>
            <person name="Lage O.M."/>
            <person name="Pohl T."/>
            <person name="Merkel B.J."/>
            <person name="Hornburger P."/>
            <person name="Mueller R.-W."/>
            <person name="Bruemmer F."/>
            <person name="Labrenz M."/>
            <person name="Spormann A.M."/>
            <person name="Op den Camp H."/>
            <person name="Overmann J."/>
            <person name="Amann R."/>
            <person name="Jetten M.S.M."/>
            <person name="Mascher T."/>
            <person name="Medema M.H."/>
            <person name="Devos D.P."/>
            <person name="Kaster A.-K."/>
            <person name="Ovreas L."/>
            <person name="Rohde M."/>
            <person name="Galperin M.Y."/>
            <person name="Jogler C."/>
        </authorList>
    </citation>
    <scope>NUCLEOTIDE SEQUENCE [LARGE SCALE GENOMIC DNA]</scope>
    <source>
        <strain evidence="3 4">Pan216</strain>
    </source>
</reference>
<dbReference type="Gene3D" id="3.30.1490.300">
    <property type="match status" value="1"/>
</dbReference>
<feature type="compositionally biased region" description="Acidic residues" evidence="1">
    <location>
        <begin position="266"/>
        <end position="278"/>
    </location>
</feature>
<gene>
    <name evidence="3" type="ORF">Pan216_14500</name>
</gene>
<organism evidence="3 4">
    <name type="scientific">Kolteria novifilia</name>
    <dbReference type="NCBI Taxonomy" id="2527975"/>
    <lineage>
        <taxon>Bacteria</taxon>
        <taxon>Pseudomonadati</taxon>
        <taxon>Planctomycetota</taxon>
        <taxon>Planctomycetia</taxon>
        <taxon>Kolteriales</taxon>
        <taxon>Kolteriaceae</taxon>
        <taxon>Kolteria</taxon>
    </lineage>
</organism>
<dbReference type="InterPro" id="IPR005883">
    <property type="entry name" value="PilM"/>
</dbReference>
<accession>A0A518B0U6</accession>
<feature type="transmembrane region" description="Helical" evidence="2">
    <location>
        <begin position="468"/>
        <end position="488"/>
    </location>
</feature>